<protein>
    <recommendedName>
        <fullName evidence="4">Large ribosomal subunit protein uL13</fullName>
    </recommendedName>
</protein>
<dbReference type="GO" id="GO:0003735">
    <property type="term" value="F:structural constituent of ribosome"/>
    <property type="evidence" value="ECO:0007669"/>
    <property type="project" value="InterPro"/>
</dbReference>
<gene>
    <name evidence="4 6 7" type="primary">rplM</name>
    <name evidence="7" type="ORF">GYA55_14390</name>
</gene>
<dbReference type="PANTHER" id="PTHR11545:SF2">
    <property type="entry name" value="LARGE RIBOSOMAL SUBUNIT PROTEIN UL13M"/>
    <property type="match status" value="1"/>
</dbReference>
<evidence type="ECO:0000256" key="2">
    <source>
        <dbReference type="ARBA" id="ARBA00022980"/>
    </source>
</evidence>
<comment type="function">
    <text evidence="4 6">This protein is one of the early assembly proteins of the 50S ribosomal subunit, although it is not seen to bind rRNA by itself. It is important during the early stages of 50S assembly.</text>
</comment>
<evidence type="ECO:0000313" key="8">
    <source>
        <dbReference type="Proteomes" id="UP000524246"/>
    </source>
</evidence>
<dbReference type="PIRSF" id="PIRSF002181">
    <property type="entry name" value="Ribosomal_L13"/>
    <property type="match status" value="1"/>
</dbReference>
<dbReference type="InterPro" id="IPR036899">
    <property type="entry name" value="Ribosomal_uL13_sf"/>
</dbReference>
<reference evidence="7 8" key="1">
    <citation type="journal article" date="2020" name="Biotechnol. Biofuels">
        <title>New insights from the biogas microbiome by comprehensive genome-resolved metagenomics of nearly 1600 species originating from multiple anaerobic digesters.</title>
        <authorList>
            <person name="Campanaro S."/>
            <person name="Treu L."/>
            <person name="Rodriguez-R L.M."/>
            <person name="Kovalovszki A."/>
            <person name="Ziels R.M."/>
            <person name="Maus I."/>
            <person name="Zhu X."/>
            <person name="Kougias P.G."/>
            <person name="Basile A."/>
            <person name="Luo G."/>
            <person name="Schluter A."/>
            <person name="Konstantinidis K.T."/>
            <person name="Angelidaki I."/>
        </authorList>
    </citation>
    <scope>NUCLEOTIDE SEQUENCE [LARGE SCALE GENOMIC DNA]</scope>
    <source>
        <strain evidence="7">AS27yjCOA_65</strain>
    </source>
</reference>
<dbReference type="PANTHER" id="PTHR11545">
    <property type="entry name" value="RIBOSOMAL PROTEIN L13"/>
    <property type="match status" value="1"/>
</dbReference>
<dbReference type="SUPFAM" id="SSF52161">
    <property type="entry name" value="Ribosomal protein L13"/>
    <property type="match status" value="1"/>
</dbReference>
<evidence type="ECO:0000256" key="6">
    <source>
        <dbReference type="RuleBase" id="RU003878"/>
    </source>
</evidence>
<dbReference type="GO" id="GO:0017148">
    <property type="term" value="P:negative regulation of translation"/>
    <property type="evidence" value="ECO:0007669"/>
    <property type="project" value="TreeGrafter"/>
</dbReference>
<evidence type="ECO:0000256" key="3">
    <source>
        <dbReference type="ARBA" id="ARBA00023274"/>
    </source>
</evidence>
<organism evidence="7 8">
    <name type="scientific">SAR324 cluster bacterium</name>
    <dbReference type="NCBI Taxonomy" id="2024889"/>
    <lineage>
        <taxon>Bacteria</taxon>
        <taxon>Deltaproteobacteria</taxon>
        <taxon>SAR324 cluster</taxon>
    </lineage>
</organism>
<dbReference type="GO" id="GO:0022625">
    <property type="term" value="C:cytosolic large ribosomal subunit"/>
    <property type="evidence" value="ECO:0007669"/>
    <property type="project" value="TreeGrafter"/>
</dbReference>
<dbReference type="Gene3D" id="3.90.1180.10">
    <property type="entry name" value="Ribosomal protein L13"/>
    <property type="match status" value="1"/>
</dbReference>
<dbReference type="Proteomes" id="UP000524246">
    <property type="component" value="Unassembled WGS sequence"/>
</dbReference>
<dbReference type="PROSITE" id="PS00783">
    <property type="entry name" value="RIBOSOMAL_L13"/>
    <property type="match status" value="1"/>
</dbReference>
<comment type="similarity">
    <text evidence="1 4 5">Belongs to the universal ribosomal protein uL13 family.</text>
</comment>
<evidence type="ECO:0000313" key="7">
    <source>
        <dbReference type="EMBL" id="NMC64350.1"/>
    </source>
</evidence>
<evidence type="ECO:0000256" key="1">
    <source>
        <dbReference type="ARBA" id="ARBA00006227"/>
    </source>
</evidence>
<keyword evidence="2 4" id="KW-0689">Ribosomal protein</keyword>
<evidence type="ECO:0000256" key="5">
    <source>
        <dbReference type="RuleBase" id="RU003877"/>
    </source>
</evidence>
<dbReference type="HAMAP" id="MF_01366">
    <property type="entry name" value="Ribosomal_uL13"/>
    <property type="match status" value="1"/>
</dbReference>
<dbReference type="GO" id="GO:0006412">
    <property type="term" value="P:translation"/>
    <property type="evidence" value="ECO:0007669"/>
    <property type="project" value="UniProtKB-UniRule"/>
</dbReference>
<comment type="caution">
    <text evidence="7">The sequence shown here is derived from an EMBL/GenBank/DDBJ whole genome shotgun (WGS) entry which is preliminary data.</text>
</comment>
<dbReference type="NCBIfam" id="TIGR01066">
    <property type="entry name" value="rplM_bact"/>
    <property type="match status" value="1"/>
</dbReference>
<name>A0A7X9IMR8_9DELT</name>
<proteinExistence type="inferred from homology"/>
<keyword evidence="3 4" id="KW-0687">Ribonucleoprotein</keyword>
<dbReference type="GO" id="GO:0003729">
    <property type="term" value="F:mRNA binding"/>
    <property type="evidence" value="ECO:0007669"/>
    <property type="project" value="TreeGrafter"/>
</dbReference>
<dbReference type="InterPro" id="IPR023563">
    <property type="entry name" value="Ribosomal_uL13_CS"/>
</dbReference>
<comment type="subunit">
    <text evidence="4">Part of the 50S ribosomal subunit.</text>
</comment>
<accession>A0A7X9IMR8</accession>
<dbReference type="Pfam" id="PF00572">
    <property type="entry name" value="Ribosomal_L13"/>
    <property type="match status" value="1"/>
</dbReference>
<dbReference type="AlphaFoldDB" id="A0A7X9IMR8"/>
<dbReference type="InterPro" id="IPR005822">
    <property type="entry name" value="Ribosomal_uL13"/>
</dbReference>
<dbReference type="EMBL" id="JAAZON010000654">
    <property type="protein sequence ID" value="NMC64350.1"/>
    <property type="molecule type" value="Genomic_DNA"/>
</dbReference>
<dbReference type="CDD" id="cd00392">
    <property type="entry name" value="Ribosomal_L13"/>
    <property type="match status" value="1"/>
</dbReference>
<sequence length="151" mass="16569">MGTYFQSKEEAKSASRWLLIDATGVPVGRLASEVAAIIRGKNRPEFTKHVDGGDFVVVVNAEKAVFTGKKTSQKIYYHHTGFPGGIKGIVAETLFKKHPDRVLKAAVKGMIPKGALGHQTINKLKVYVGTEHPHAAQMPQPYELKYARRSA</sequence>
<evidence type="ECO:0000256" key="4">
    <source>
        <dbReference type="HAMAP-Rule" id="MF_01366"/>
    </source>
</evidence>
<dbReference type="InterPro" id="IPR005823">
    <property type="entry name" value="Ribosomal_uL13_bac-type"/>
</dbReference>